<comment type="caution">
    <text evidence="1">The sequence shown here is derived from an EMBL/GenBank/DDBJ whole genome shotgun (WGS) entry which is preliminary data.</text>
</comment>
<protein>
    <submittedName>
        <fullName evidence="1">Uncharacterized protein</fullName>
    </submittedName>
</protein>
<reference evidence="1" key="1">
    <citation type="journal article" date="2021" name="Environ. Microbiol.">
        <title>Gene family expansions and transcriptome signatures uncover fungal adaptations to wood decay.</title>
        <authorList>
            <person name="Hage H."/>
            <person name="Miyauchi S."/>
            <person name="Viragh M."/>
            <person name="Drula E."/>
            <person name="Min B."/>
            <person name="Chaduli D."/>
            <person name="Navarro D."/>
            <person name="Favel A."/>
            <person name="Norest M."/>
            <person name="Lesage-Meessen L."/>
            <person name="Balint B."/>
            <person name="Merenyi Z."/>
            <person name="de Eugenio L."/>
            <person name="Morin E."/>
            <person name="Martinez A.T."/>
            <person name="Baldrian P."/>
            <person name="Stursova M."/>
            <person name="Martinez M.J."/>
            <person name="Novotny C."/>
            <person name="Magnuson J.K."/>
            <person name="Spatafora J.W."/>
            <person name="Maurice S."/>
            <person name="Pangilinan J."/>
            <person name="Andreopoulos W."/>
            <person name="LaButti K."/>
            <person name="Hundley H."/>
            <person name="Na H."/>
            <person name="Kuo A."/>
            <person name="Barry K."/>
            <person name="Lipzen A."/>
            <person name="Henrissat B."/>
            <person name="Riley R."/>
            <person name="Ahrendt S."/>
            <person name="Nagy L.G."/>
            <person name="Grigoriev I.V."/>
            <person name="Martin F."/>
            <person name="Rosso M.N."/>
        </authorList>
    </citation>
    <scope>NUCLEOTIDE SEQUENCE</scope>
    <source>
        <strain evidence="1">CBS 384.51</strain>
    </source>
</reference>
<keyword evidence="2" id="KW-1185">Reference proteome</keyword>
<sequence>MTHSLASSYMLLSAWRIAASSFDEQIGFWYKQDDLRGGQWVHGQAVSEELAIMLADNWGEHVRTIAKERGRHVHSTGGLQIREEGGRPRQGLESWEPGGDGDGGRISEGLRHLVRWVDELYLIVTVGSTAGARSSQISGDLDHFVRWVDELCVEGSRVVDEECALETVTRAVLGRSGKRGVGTLNLGLLESEETSSAPSFDELIAFYYKLDVGGTSESRELASYSRMAWGSRDGGWRMKRDDDDDGVGGNVLYVPRVVYQQQFVTIHSRRLYDLIELCYELGVVNPSRELRVGVVALVPQVDDMLEIREIGNGWRETTMWFGVYVCFIRCWESGGDGIDGRVSEVLGHLVRWVDEPYLEGSRGVDDGSALEPSLSQAFCTIVADSHGVTSSLNIREEDCRETDLEGWNDPTFCPFRHGRAKGAPTLDADVLTALRRDFVHLVCRFAAGVACVGSYLDLYDGPAVHLVFQPLAPNVRFPDLVACSSCSVNGVSSPPFDFALFFPKKFGCYPSLCLALTPSVPFTTEGPVLLSVYPARLPDDSPVLRGLVPCTSYDTTRRSPQLPILYEYPSAHPSHRVKFEESRTYVYLVDPSAEGKAISDALGMAQGIPSGSEKNIPWLVDIRPGDAILARPIDRGGDPEYDTLQGLFGVALERTPNLRMNKLLAGSKYTIADVVERIDEYEMARDVLLGTRASRVQNHGKAAFEMDPRAEPVSNGPRCYPFNSMVQRTRQVEGLPATLKTVDNAPDDYQRNIHRYNLASTALNVLAWELQGPLHLLKATREYCEHINSPQLGRHDNYYWFPQQNNVASAQHPSQAHKFTDDQGFFSGVHRDKGDAVNGHSADLVGSDLPTVAEPGQFHLVGLGVYFRLTYMSQIFFTGLLPHGGTPPLIPEDVEIEGWETRMFLISYPASSMLNGEARHPYASLSYEEFPLYIPPEATGAPHTTREHSFWTNHVTYVQDGWVYMDARGLINFLVRAFIQLLFWVLKQVPAEYGVQNGQRVSADRWEFAPNADVQKPFGEVHKKIQDAFLKHEYNRLMQGIPAVVENKYRDWDVTTASFGGRPKTKASSKRPRTAVVGAGEAGVAGQPPQKKTRLVTVAEKSTREAVDNAFPMVATSLRPRRQPSSAVVPTEEITSPPSPAHSVAPVPSANSASSTTVLSLEQDLSPPSAGSTFWADKDTGVAESSSAQSRPPLPLSQDISRVSTVTVNTKTMSTSMLQSCDEVKRVVVEVTSGEYLKNALKVLDTLPTGLAATSSTAHMSESELVSCSQSLQAIKKHCHASSQWINIYRQHVMIFEAHMVASIRHLVDERCPDIVRNLSSFAGDQARCNWLVRLTTKVTVLVRNGVAVTASSQDYFRPEVLESRKFWEEPALVLRRKNLSPSKVESTVIAYMQHILYTWFGAETPFTTQAQSALVQWLVSRLGEGCLLLPLVWKLYVEVPQWIFTDECPRLHAGDKSTSTLFDLRYLNTLSTAID</sequence>
<dbReference type="EMBL" id="MU274946">
    <property type="protein sequence ID" value="KAI0084163.1"/>
    <property type="molecule type" value="Genomic_DNA"/>
</dbReference>
<evidence type="ECO:0000313" key="1">
    <source>
        <dbReference type="EMBL" id="KAI0084163.1"/>
    </source>
</evidence>
<proteinExistence type="predicted"/>
<gene>
    <name evidence="1" type="ORF">BDY19DRAFT_910009</name>
</gene>
<name>A0ACB8TQ21_9APHY</name>
<evidence type="ECO:0000313" key="2">
    <source>
        <dbReference type="Proteomes" id="UP001055072"/>
    </source>
</evidence>
<accession>A0ACB8TQ21</accession>
<dbReference type="Proteomes" id="UP001055072">
    <property type="component" value="Unassembled WGS sequence"/>
</dbReference>
<organism evidence="1 2">
    <name type="scientific">Irpex rosettiformis</name>
    <dbReference type="NCBI Taxonomy" id="378272"/>
    <lineage>
        <taxon>Eukaryota</taxon>
        <taxon>Fungi</taxon>
        <taxon>Dikarya</taxon>
        <taxon>Basidiomycota</taxon>
        <taxon>Agaricomycotina</taxon>
        <taxon>Agaricomycetes</taxon>
        <taxon>Polyporales</taxon>
        <taxon>Irpicaceae</taxon>
        <taxon>Irpex</taxon>
    </lineage>
</organism>